<accession>A0A2I2L5V7</accession>
<name>A0A2I2L5V7_9VIRU</name>
<feature type="region of interest" description="Disordered" evidence="1">
    <location>
        <begin position="65"/>
        <end position="103"/>
    </location>
</feature>
<proteinExistence type="predicted"/>
<feature type="transmembrane region" description="Helical" evidence="2">
    <location>
        <begin position="7"/>
        <end position="28"/>
    </location>
</feature>
<reference evidence="3" key="1">
    <citation type="submission" date="2017-08" db="EMBL/GenBank/DDBJ databases">
        <authorList>
            <consortium name="Urmite Genomes"/>
        </authorList>
    </citation>
    <scope>NUCLEOTIDE SEQUENCE [LARGE SCALE GENOMIC DNA]</scope>
    <source>
        <strain evidence="3">IHUMI-LCC2</strain>
    </source>
</reference>
<dbReference type="Proteomes" id="UP000236316">
    <property type="component" value="Segment"/>
</dbReference>
<dbReference type="GeneID" id="35382823"/>
<evidence type="ECO:0000256" key="1">
    <source>
        <dbReference type="SAM" id="MobiDB-lite"/>
    </source>
</evidence>
<dbReference type="KEGG" id="vg:35382823"/>
<keyword evidence="2 3" id="KW-0812">Transmembrane</keyword>
<keyword evidence="2" id="KW-1133">Transmembrane helix</keyword>
<evidence type="ECO:0000256" key="2">
    <source>
        <dbReference type="SAM" id="Phobius"/>
    </source>
</evidence>
<keyword evidence="2" id="KW-0472">Membrane</keyword>
<keyword evidence="4" id="KW-1185">Reference proteome</keyword>
<sequence>MRFLQSLWFWIGLFIVLVLIALLISYFYTNTKCEIRPNVPDANAPAVAPSPNPILCEMKKDENKVTSCNASPTHSPKSRSNSPKSIVVRTNRSTATVTSTANK</sequence>
<gene>
    <name evidence="3" type="ORF">ORPV_976</name>
</gene>
<evidence type="ECO:0000313" key="3">
    <source>
        <dbReference type="EMBL" id="SNW62880.1"/>
    </source>
</evidence>
<dbReference type="EMBL" id="LT906555">
    <property type="protein sequence ID" value="SNW62880.1"/>
    <property type="molecule type" value="Genomic_DNA"/>
</dbReference>
<evidence type="ECO:0000313" key="4">
    <source>
        <dbReference type="Proteomes" id="UP000236316"/>
    </source>
</evidence>
<protein>
    <submittedName>
        <fullName evidence="3">Transmembrane domain-containing protein</fullName>
    </submittedName>
</protein>
<organism evidence="3">
    <name type="scientific">Orpheovirus IHUMI-LCC2</name>
    <dbReference type="NCBI Taxonomy" id="2023057"/>
    <lineage>
        <taxon>Viruses</taxon>
        <taxon>Varidnaviria</taxon>
        <taxon>Bamfordvirae</taxon>
        <taxon>Nucleocytoviricota</taxon>
        <taxon>Megaviricetes</taxon>
        <taxon>Pimascovirales</taxon>
        <taxon>Ocovirineae</taxon>
        <taxon>Orpheoviridae</taxon>
        <taxon>Alphaorpheovirus</taxon>
        <taxon>Alphaorpheovirus massiliense</taxon>
    </lineage>
</organism>
<dbReference type="RefSeq" id="YP_009449182.1">
    <property type="nucleotide sequence ID" value="NC_036594.1"/>
</dbReference>